<feature type="region of interest" description="Disordered" evidence="1">
    <location>
        <begin position="18"/>
        <end position="44"/>
    </location>
</feature>
<organism evidence="2 3">
    <name type="scientific">Pisum sativum</name>
    <name type="common">Garden pea</name>
    <name type="synonym">Lathyrus oleraceus</name>
    <dbReference type="NCBI Taxonomy" id="3888"/>
    <lineage>
        <taxon>Eukaryota</taxon>
        <taxon>Viridiplantae</taxon>
        <taxon>Streptophyta</taxon>
        <taxon>Embryophyta</taxon>
        <taxon>Tracheophyta</taxon>
        <taxon>Spermatophyta</taxon>
        <taxon>Magnoliopsida</taxon>
        <taxon>eudicotyledons</taxon>
        <taxon>Gunneridae</taxon>
        <taxon>Pentapetalae</taxon>
        <taxon>rosids</taxon>
        <taxon>fabids</taxon>
        <taxon>Fabales</taxon>
        <taxon>Fabaceae</taxon>
        <taxon>Papilionoideae</taxon>
        <taxon>50 kb inversion clade</taxon>
        <taxon>NPAAA clade</taxon>
        <taxon>Hologalegina</taxon>
        <taxon>IRL clade</taxon>
        <taxon>Fabeae</taxon>
        <taxon>Lathyrus</taxon>
    </lineage>
</organism>
<evidence type="ECO:0000313" key="3">
    <source>
        <dbReference type="Proteomes" id="UP001058974"/>
    </source>
</evidence>
<name>A0A9D4YIJ1_PEA</name>
<evidence type="ECO:0000256" key="1">
    <source>
        <dbReference type="SAM" id="MobiDB-lite"/>
    </source>
</evidence>
<dbReference type="Proteomes" id="UP001058974">
    <property type="component" value="Chromosome 2"/>
</dbReference>
<keyword evidence="3" id="KW-1185">Reference proteome</keyword>
<proteinExistence type="predicted"/>
<sequence>MGLFRKFFGFLGFTKDDDHDHESKDDNHDQPSGQSLPTNFRVRDTGIPRRGFSVPVQVVQDRPQLGPILTPSVSGDGGVQGLGWYAKQLRIDEDGDIANKFLDEVSSETPAFAAVHHKATARFKLKHDTRPVKVKKQVLSSDGKFQQCVEHQGMLQWV</sequence>
<feature type="compositionally biased region" description="Basic and acidic residues" evidence="1">
    <location>
        <begin position="18"/>
        <end position="29"/>
    </location>
</feature>
<evidence type="ECO:0000313" key="2">
    <source>
        <dbReference type="EMBL" id="KAI5439557.1"/>
    </source>
</evidence>
<dbReference type="EMBL" id="JAMSHJ010000002">
    <property type="protein sequence ID" value="KAI5439557.1"/>
    <property type="molecule type" value="Genomic_DNA"/>
</dbReference>
<dbReference type="Gramene" id="Psat2g173440.1">
    <property type="protein sequence ID" value="Psat2g173440.1.cds"/>
    <property type="gene ID" value="Psat2g173440"/>
</dbReference>
<dbReference type="PANTHER" id="PTHR35750">
    <property type="entry name" value="PHOSPHOLIPID HYDROPEROXIDE GLUTATHIONE PEROXIDASE"/>
    <property type="match status" value="1"/>
</dbReference>
<dbReference type="Gramene" id="PSAT_LOCUS7962_t1">
    <property type="protein sequence ID" value="CAL5187733.1"/>
    <property type="gene ID" value="PSAT_LOCUS7962"/>
</dbReference>
<dbReference type="PANTHER" id="PTHR35750:SF1">
    <property type="entry name" value="PHOSPHOLIPID HYDROPEROXIDE GLUTATHIONE PEROXIDASE"/>
    <property type="match status" value="1"/>
</dbReference>
<dbReference type="Gramene" id="Psat02G0508800-T1">
    <property type="protein sequence ID" value="KAI5439557.1"/>
    <property type="gene ID" value="KIW84_025088"/>
</dbReference>
<comment type="caution">
    <text evidence="2">The sequence shown here is derived from an EMBL/GenBank/DDBJ whole genome shotgun (WGS) entry which is preliminary data.</text>
</comment>
<dbReference type="AlphaFoldDB" id="A0A9D4YIJ1"/>
<gene>
    <name evidence="2" type="ORF">KIW84_025088</name>
</gene>
<reference evidence="2 3" key="1">
    <citation type="journal article" date="2022" name="Nat. Genet.">
        <title>Improved pea reference genome and pan-genome highlight genomic features and evolutionary characteristics.</title>
        <authorList>
            <person name="Yang T."/>
            <person name="Liu R."/>
            <person name="Luo Y."/>
            <person name="Hu S."/>
            <person name="Wang D."/>
            <person name="Wang C."/>
            <person name="Pandey M.K."/>
            <person name="Ge S."/>
            <person name="Xu Q."/>
            <person name="Li N."/>
            <person name="Li G."/>
            <person name="Huang Y."/>
            <person name="Saxena R.K."/>
            <person name="Ji Y."/>
            <person name="Li M."/>
            <person name="Yan X."/>
            <person name="He Y."/>
            <person name="Liu Y."/>
            <person name="Wang X."/>
            <person name="Xiang C."/>
            <person name="Varshney R.K."/>
            <person name="Ding H."/>
            <person name="Gao S."/>
            <person name="Zong X."/>
        </authorList>
    </citation>
    <scope>NUCLEOTIDE SEQUENCE [LARGE SCALE GENOMIC DNA]</scope>
    <source>
        <strain evidence="2 3">cv. Zhongwan 6</strain>
    </source>
</reference>
<accession>A0A9D4YIJ1</accession>
<protein>
    <submittedName>
        <fullName evidence="2">Uncharacterized protein</fullName>
    </submittedName>
</protein>
<dbReference type="OrthoDB" id="550279at2759"/>